<dbReference type="EMBL" id="SJZI01000002">
    <property type="protein sequence ID" value="TCJ19241.1"/>
    <property type="molecule type" value="Genomic_DNA"/>
</dbReference>
<keyword evidence="2" id="KW-1185">Reference proteome</keyword>
<comment type="caution">
    <text evidence="1">The sequence shown here is derived from an EMBL/GenBank/DDBJ whole genome shotgun (WGS) entry which is preliminary data.</text>
</comment>
<organism evidence="1 2">
    <name type="scientific">Flaviaesturariibacter flavus</name>
    <dbReference type="NCBI Taxonomy" id="2502780"/>
    <lineage>
        <taxon>Bacteria</taxon>
        <taxon>Pseudomonadati</taxon>
        <taxon>Bacteroidota</taxon>
        <taxon>Chitinophagia</taxon>
        <taxon>Chitinophagales</taxon>
        <taxon>Chitinophagaceae</taxon>
        <taxon>Flaviaestuariibacter</taxon>
    </lineage>
</organism>
<keyword evidence="1" id="KW-0328">Glycosyltransferase</keyword>
<dbReference type="OrthoDB" id="1094459at2"/>
<dbReference type="RefSeq" id="WP_131446375.1">
    <property type="nucleotide sequence ID" value="NZ_SJZI01000002.1"/>
</dbReference>
<dbReference type="GO" id="GO:0016757">
    <property type="term" value="F:glycosyltransferase activity"/>
    <property type="evidence" value="ECO:0007669"/>
    <property type="project" value="UniProtKB-KW"/>
</dbReference>
<evidence type="ECO:0000313" key="1">
    <source>
        <dbReference type="EMBL" id="TCJ19241.1"/>
    </source>
</evidence>
<evidence type="ECO:0000313" key="2">
    <source>
        <dbReference type="Proteomes" id="UP000295334"/>
    </source>
</evidence>
<sequence length="370" mass="41358">MPGKLHIVCLDAPAPPDYGGAIDMFYKVKALAESGRSIELHYFAYRSGRNAEALAPYCTAIHAYPRKSFLASLWQKQPYIVGSRNSSELRKRLETDDAPLLLEGIHCTGLLSHFYGKRKVLVRMHNDEAAYYAGLAANEPNPLRKAYFFLEGRLLQAYQHGLPKELPLACVAKNDIETLEARYGFTNLPFVPSFTPWQELSGPAGRGDFCLYHGNMEVSENVEAASWLIRNVFQELPLPFVVAGKNIPPSLLALKGRADVRFVSNPEEIVLNELVREAQVHVLPSFNTTGLKLKMLHALFEGRHCLTNRAGIAGTSFAGAVELAENAAEFKAALLRLWEQPFTGELRERRRIVADVYNNRFNATALNAWL</sequence>
<accession>A0A4R1BP09</accession>
<proteinExistence type="predicted"/>
<dbReference type="AlphaFoldDB" id="A0A4R1BP09"/>
<gene>
    <name evidence="1" type="ORF">EPD60_02155</name>
</gene>
<dbReference type="Gene3D" id="3.40.50.2000">
    <property type="entry name" value="Glycogen Phosphorylase B"/>
    <property type="match status" value="1"/>
</dbReference>
<dbReference type="Proteomes" id="UP000295334">
    <property type="component" value="Unassembled WGS sequence"/>
</dbReference>
<dbReference type="SUPFAM" id="SSF53756">
    <property type="entry name" value="UDP-Glycosyltransferase/glycogen phosphorylase"/>
    <property type="match status" value="1"/>
</dbReference>
<reference evidence="1 2" key="1">
    <citation type="submission" date="2019-03" db="EMBL/GenBank/DDBJ databases">
        <authorList>
            <person name="Kim M.K.M."/>
        </authorList>
    </citation>
    <scope>NUCLEOTIDE SEQUENCE [LARGE SCALE GENOMIC DNA]</scope>
    <source>
        <strain evidence="1 2">17J68-12</strain>
    </source>
</reference>
<name>A0A4R1BP09_9BACT</name>
<protein>
    <submittedName>
        <fullName evidence="1">Mannosyltransferase</fullName>
    </submittedName>
</protein>
<keyword evidence="1" id="KW-0808">Transferase</keyword>